<name>T1GWC0_MEGSC</name>
<sequence length="109" mass="12008">MSNQCRSCGRDVNNNFLPYNSAYSTTANNNNNNNTSTINNNLHSSLNKDGHNNMKSKISYATRSMTSAMMNNSHSSSTQLKAKVMFGTVGSIKELHQKEKSTREGTIGK</sequence>
<accession>T1GWC0</accession>
<dbReference type="AlphaFoldDB" id="T1GWC0"/>
<dbReference type="EMBL" id="CAQQ02052795">
    <property type="status" value="NOT_ANNOTATED_CDS"/>
    <property type="molecule type" value="Genomic_DNA"/>
</dbReference>
<feature type="compositionally biased region" description="Low complexity" evidence="1">
    <location>
        <begin position="26"/>
        <end position="45"/>
    </location>
</feature>
<reference evidence="2" key="2">
    <citation type="submission" date="2015-06" db="UniProtKB">
        <authorList>
            <consortium name="EnsemblMetazoa"/>
        </authorList>
    </citation>
    <scope>IDENTIFICATION</scope>
</reference>
<organism evidence="2 3">
    <name type="scientific">Megaselia scalaris</name>
    <name type="common">Humpbacked fly</name>
    <name type="synonym">Phora scalaris</name>
    <dbReference type="NCBI Taxonomy" id="36166"/>
    <lineage>
        <taxon>Eukaryota</taxon>
        <taxon>Metazoa</taxon>
        <taxon>Ecdysozoa</taxon>
        <taxon>Arthropoda</taxon>
        <taxon>Hexapoda</taxon>
        <taxon>Insecta</taxon>
        <taxon>Pterygota</taxon>
        <taxon>Neoptera</taxon>
        <taxon>Endopterygota</taxon>
        <taxon>Diptera</taxon>
        <taxon>Brachycera</taxon>
        <taxon>Muscomorpha</taxon>
        <taxon>Platypezoidea</taxon>
        <taxon>Phoridae</taxon>
        <taxon>Megaseliini</taxon>
        <taxon>Megaselia</taxon>
    </lineage>
</organism>
<evidence type="ECO:0000313" key="2">
    <source>
        <dbReference type="EnsemblMetazoa" id="MESCA008093-PA"/>
    </source>
</evidence>
<dbReference type="Proteomes" id="UP000015102">
    <property type="component" value="Unassembled WGS sequence"/>
</dbReference>
<feature type="region of interest" description="Disordered" evidence="1">
    <location>
        <begin position="26"/>
        <end position="55"/>
    </location>
</feature>
<protein>
    <submittedName>
        <fullName evidence="2">Uncharacterized protein</fullName>
    </submittedName>
</protein>
<reference evidence="3" key="1">
    <citation type="submission" date="2013-02" db="EMBL/GenBank/DDBJ databases">
        <authorList>
            <person name="Hughes D."/>
        </authorList>
    </citation>
    <scope>NUCLEOTIDE SEQUENCE</scope>
    <source>
        <strain>Durham</strain>
        <strain evidence="3">NC isolate 2 -- Noor lab</strain>
    </source>
</reference>
<keyword evidence="3" id="KW-1185">Reference proteome</keyword>
<dbReference type="EnsemblMetazoa" id="MESCA008093-RA">
    <property type="protein sequence ID" value="MESCA008093-PA"/>
    <property type="gene ID" value="MESCA008093"/>
</dbReference>
<dbReference type="HOGENOM" id="CLU_2186938_0_0_1"/>
<dbReference type="OMA" id="SANQCKN"/>
<evidence type="ECO:0000313" key="3">
    <source>
        <dbReference type="Proteomes" id="UP000015102"/>
    </source>
</evidence>
<proteinExistence type="predicted"/>
<evidence type="ECO:0000256" key="1">
    <source>
        <dbReference type="SAM" id="MobiDB-lite"/>
    </source>
</evidence>